<dbReference type="InterPro" id="IPR025110">
    <property type="entry name" value="AMP-bd_C"/>
</dbReference>
<dbReference type="Pfam" id="PF00550">
    <property type="entry name" value="PP-binding"/>
    <property type="match status" value="1"/>
</dbReference>
<dbReference type="NCBIfam" id="TIGR01733">
    <property type="entry name" value="AA-adenyl-dom"/>
    <property type="match status" value="1"/>
</dbReference>
<dbReference type="InterPro" id="IPR020806">
    <property type="entry name" value="PKS_PP-bd"/>
</dbReference>
<dbReference type="GO" id="GO:0009239">
    <property type="term" value="P:enterobactin biosynthetic process"/>
    <property type="evidence" value="ECO:0007669"/>
    <property type="project" value="TreeGrafter"/>
</dbReference>
<dbReference type="SUPFAM" id="SSF47336">
    <property type="entry name" value="ACP-like"/>
    <property type="match status" value="1"/>
</dbReference>
<comment type="cofactor">
    <cofactor evidence="1">
        <name>pantetheine 4'-phosphate</name>
        <dbReference type="ChEBI" id="CHEBI:47942"/>
    </cofactor>
</comment>
<dbReference type="FunFam" id="3.40.50.980:FF:000002">
    <property type="entry name" value="Enterobactin synthetase component F"/>
    <property type="match status" value="1"/>
</dbReference>
<dbReference type="GO" id="GO:0009366">
    <property type="term" value="C:enterobactin synthetase complex"/>
    <property type="evidence" value="ECO:0007669"/>
    <property type="project" value="TreeGrafter"/>
</dbReference>
<dbReference type="Gene3D" id="3.40.50.12780">
    <property type="entry name" value="N-terminal domain of ligase-like"/>
    <property type="match status" value="1"/>
</dbReference>
<dbReference type="STRING" id="511.UZ73_09185"/>
<dbReference type="Gene3D" id="3.30.559.30">
    <property type="entry name" value="Nonribosomal peptide synthetase, condensation domain"/>
    <property type="match status" value="1"/>
</dbReference>
<dbReference type="InterPro" id="IPR000873">
    <property type="entry name" value="AMP-dep_synth/lig_dom"/>
</dbReference>
<reference evidence="5 6" key="2">
    <citation type="submission" date="2018-05" db="EMBL/GenBank/DDBJ databases">
        <authorList>
            <person name="Lanie J.A."/>
            <person name="Ng W.-L."/>
            <person name="Kazmierczak K.M."/>
            <person name="Andrzejewski T.M."/>
            <person name="Davidsen T.M."/>
            <person name="Wayne K.J."/>
            <person name="Tettelin H."/>
            <person name="Glass J.I."/>
            <person name="Rusch D."/>
            <person name="Podicherti R."/>
            <person name="Tsui H.-C.T."/>
            <person name="Winkler M.E."/>
        </authorList>
    </citation>
    <scope>NUCLEOTIDE SEQUENCE [LARGE SCALE GENOMIC DNA]</scope>
    <source>
        <strain evidence="5 6">YBY</strain>
    </source>
</reference>
<evidence type="ECO:0000256" key="3">
    <source>
        <dbReference type="ARBA" id="ARBA00022553"/>
    </source>
</evidence>
<dbReference type="CDD" id="cd17646">
    <property type="entry name" value="A_NRPS_AB3403-like"/>
    <property type="match status" value="1"/>
</dbReference>
<dbReference type="PROSITE" id="PS50075">
    <property type="entry name" value="CARRIER"/>
    <property type="match status" value="1"/>
</dbReference>
<dbReference type="InterPro" id="IPR023213">
    <property type="entry name" value="CAT-like_dom_sf"/>
</dbReference>
<keyword evidence="2" id="KW-0596">Phosphopantetheine</keyword>
<dbReference type="InterPro" id="IPR010071">
    <property type="entry name" value="AA_adenyl_dom"/>
</dbReference>
<dbReference type="EMBL" id="QEXO01000002">
    <property type="protein sequence ID" value="PWE15075.1"/>
    <property type="molecule type" value="Genomic_DNA"/>
</dbReference>
<dbReference type="PROSITE" id="PS00455">
    <property type="entry name" value="AMP_BINDING"/>
    <property type="match status" value="1"/>
</dbReference>
<dbReference type="GO" id="GO:0005829">
    <property type="term" value="C:cytosol"/>
    <property type="evidence" value="ECO:0007669"/>
    <property type="project" value="TreeGrafter"/>
</dbReference>
<keyword evidence="3" id="KW-0597">Phosphoprotein</keyword>
<dbReference type="SUPFAM" id="SSF52777">
    <property type="entry name" value="CoA-dependent acyltransferases"/>
    <property type="match status" value="2"/>
</dbReference>
<dbReference type="Pfam" id="PF00975">
    <property type="entry name" value="Thioesterase"/>
    <property type="match status" value="1"/>
</dbReference>
<dbReference type="SUPFAM" id="SSF56801">
    <property type="entry name" value="Acetyl-CoA synthetase-like"/>
    <property type="match status" value="1"/>
</dbReference>
<dbReference type="InterPro" id="IPR042099">
    <property type="entry name" value="ANL_N_sf"/>
</dbReference>
<evidence type="ECO:0000259" key="4">
    <source>
        <dbReference type="PROSITE" id="PS50075"/>
    </source>
</evidence>
<evidence type="ECO:0000256" key="2">
    <source>
        <dbReference type="ARBA" id="ARBA00022450"/>
    </source>
</evidence>
<dbReference type="InterPro" id="IPR029058">
    <property type="entry name" value="AB_hydrolase_fold"/>
</dbReference>
<feature type="domain" description="Carrier" evidence="4">
    <location>
        <begin position="953"/>
        <end position="1029"/>
    </location>
</feature>
<dbReference type="InterPro" id="IPR036736">
    <property type="entry name" value="ACP-like_sf"/>
</dbReference>
<dbReference type="InterPro" id="IPR001242">
    <property type="entry name" value="Condensation_dom"/>
</dbReference>
<protein>
    <submittedName>
        <fullName evidence="5">Non-ribosomal peptide synthetase</fullName>
    </submittedName>
</protein>
<dbReference type="Pfam" id="PF00668">
    <property type="entry name" value="Condensation"/>
    <property type="match status" value="1"/>
</dbReference>
<evidence type="ECO:0000313" key="6">
    <source>
        <dbReference type="Proteomes" id="UP000245216"/>
    </source>
</evidence>
<dbReference type="Pfam" id="PF00501">
    <property type="entry name" value="AMP-binding"/>
    <property type="match status" value="1"/>
</dbReference>
<dbReference type="Gene3D" id="3.30.559.10">
    <property type="entry name" value="Chloramphenicol acetyltransferase-like domain"/>
    <property type="match status" value="1"/>
</dbReference>
<dbReference type="SUPFAM" id="SSF53474">
    <property type="entry name" value="alpha/beta-Hydrolases"/>
    <property type="match status" value="1"/>
</dbReference>
<dbReference type="RefSeq" id="WP_109089030.1">
    <property type="nucleotide sequence ID" value="NZ_QEXO01000002.1"/>
</dbReference>
<dbReference type="PANTHER" id="PTHR45527">
    <property type="entry name" value="NONRIBOSOMAL PEPTIDE SYNTHETASE"/>
    <property type="match status" value="1"/>
</dbReference>
<dbReference type="FunFam" id="2.30.38.10:FF:000001">
    <property type="entry name" value="Non-ribosomal peptide synthetase PvdI"/>
    <property type="match status" value="1"/>
</dbReference>
<dbReference type="FunFam" id="3.30.300.30:FF:000010">
    <property type="entry name" value="Enterobactin synthetase component F"/>
    <property type="match status" value="1"/>
</dbReference>
<sequence length="1307" mass="143330">MFSSPSELPLRPLTEAQEGLWYAQRLDPLNPIFNTGHCTHIHSALDTALFAQAINLTLAEADALTLRMVDTPDGPAQYLRPQEPIQLEIVDLSAHADGAEQAQTQLMADLRTPLDPTIAPLARHILFVLGPKHHLWYQRIHHLAADGYGMALIETRVVKLYKALLSGREDHGHELESFALLQDDDQNYRESERRSKDRQFWLDTLSDAEPAQSLSESQALSDHHFLLARSAVKPELTASLQALAQSSDISWPDILTGLTAAYVRRHTRQDECTVGVPWMGRLGHISARIVSTVMNVAPLRLHIDESQPLNQYLIQVSKALRQARRHGRYRSEQLRRDLGLLGGMRRLHGPIINVLPFDAPYEQAGLTASQTVLCAGPVEDLNFTFRAQPDAGGLRLEVEANPRLYTEEQIQTHLVRLEQFLLRALQAETLSAVPTLTDAEHHHWIETVNQTAHPVPETTLWALIHAQLQANPEQSGLEFEGKKLSYAQIDEQTAHLAAQLRLAGVQTGDIVAVALPRSLELVLSLLAIHRAGAAYLPLDLDQPADRLNTILQAAQPRLLVGQPDCTLNATLLVPQPEQACSAKTWTAAGPHDPSYLIYTSGSTGTPKGVLVNHDAIVNRLVWMQTHYGIGAGDRILQKTPATFDVSVWEFFLPFLSGATLVVAPPQAHRDPAHIARLMREQSITVLHFVPSMLSAFLDEPAARGLAPRLVFCSGEELSAATRDRFHSLLTAELHNLYGPTEAAVDVSYWPASRDDKSQPVPIGFPVWNTALYILDEQLQPVPPGVAGHLYLAGRQLAQGYWGRPDLTEERFVPDPYALHGNRMYATGDVARWREDGAVIFLGRSDHQIKLRGQRIELGEIEALLARHPDVAHVAVIAREDIPGQMAIVAYWVPQAGSQCTDNTLAAYVGEHLPSYMVPSAWISLDALPVTANGKLDRKALPVPALQARSAGLPLEGATQHQIAAAFATVLESSEAFYADDDFFALGGHSLLAAKLALMLREARGQAVSIGTIFEYPTIARLAKHLDQAGSAAADGFGPIITLRPAQSDQPALFVIHPAGGLSWCYGALARHLSPGRAVYGLQASVLSDASLGLDGSLDAMAKVYVDRIEQVQPHGPYHLAGWSVGGIIAQAMAVELRRRGQLVGMLSLLDAYPSDAWRNEPPPEPNAIYKALLHIAGHDPDSLPDVSLTRQGVVDFLKRSGHPLAELPDTRLDSVFQVVENNNRLVRLYEHHAYDGPMLYFRAALDHAGTQLHPDLWKPYAGQLDVHDIASLHAHLTGTEAVAIMAPLMESAMAFAEQAQAQPELDV</sequence>
<dbReference type="GO" id="GO:0031177">
    <property type="term" value="F:phosphopantetheine binding"/>
    <property type="evidence" value="ECO:0007669"/>
    <property type="project" value="InterPro"/>
</dbReference>
<dbReference type="FunFam" id="3.40.50.12780:FF:000012">
    <property type="entry name" value="Non-ribosomal peptide synthetase"/>
    <property type="match status" value="1"/>
</dbReference>
<dbReference type="Gene3D" id="3.30.300.30">
    <property type="match status" value="1"/>
</dbReference>
<dbReference type="Pfam" id="PF13193">
    <property type="entry name" value="AMP-binding_C"/>
    <property type="match status" value="1"/>
</dbReference>
<dbReference type="InterPro" id="IPR009081">
    <property type="entry name" value="PP-bd_ACP"/>
</dbReference>
<dbReference type="GO" id="GO:0047527">
    <property type="term" value="F:2,3-dihydroxybenzoate-serine ligase activity"/>
    <property type="evidence" value="ECO:0007669"/>
    <property type="project" value="TreeGrafter"/>
</dbReference>
<evidence type="ECO:0000256" key="1">
    <source>
        <dbReference type="ARBA" id="ARBA00001957"/>
    </source>
</evidence>
<dbReference type="InterPro" id="IPR020845">
    <property type="entry name" value="AMP-binding_CS"/>
</dbReference>
<proteinExistence type="predicted"/>
<gene>
    <name evidence="5" type="ORF">DF183_10400</name>
</gene>
<reference evidence="5 6" key="1">
    <citation type="submission" date="2018-05" db="EMBL/GenBank/DDBJ databases">
        <title>Genome Sequence of an Efficient Indole-Degrading Bacterium, Alcaligenes sp.YBY.</title>
        <authorList>
            <person name="Yang B."/>
        </authorList>
    </citation>
    <scope>NUCLEOTIDE SEQUENCE [LARGE SCALE GENOMIC DNA]</scope>
    <source>
        <strain evidence="5 6">YBY</strain>
    </source>
</reference>
<dbReference type="InterPro" id="IPR001031">
    <property type="entry name" value="Thioesterase"/>
</dbReference>
<dbReference type="PANTHER" id="PTHR45527:SF1">
    <property type="entry name" value="FATTY ACID SYNTHASE"/>
    <property type="match status" value="1"/>
</dbReference>
<name>A0A2U2BM24_ALCFA</name>
<dbReference type="SMART" id="SM00823">
    <property type="entry name" value="PKS_PP"/>
    <property type="match status" value="1"/>
</dbReference>
<organism evidence="5 6">
    <name type="scientific">Alcaligenes faecalis</name>
    <dbReference type="NCBI Taxonomy" id="511"/>
    <lineage>
        <taxon>Bacteria</taxon>
        <taxon>Pseudomonadati</taxon>
        <taxon>Pseudomonadota</taxon>
        <taxon>Betaproteobacteria</taxon>
        <taxon>Burkholderiales</taxon>
        <taxon>Alcaligenaceae</taxon>
        <taxon>Alcaligenes</taxon>
    </lineage>
</organism>
<dbReference type="Proteomes" id="UP000245216">
    <property type="component" value="Unassembled WGS sequence"/>
</dbReference>
<evidence type="ECO:0000313" key="5">
    <source>
        <dbReference type="EMBL" id="PWE15075.1"/>
    </source>
</evidence>
<comment type="caution">
    <text evidence="5">The sequence shown here is derived from an EMBL/GenBank/DDBJ whole genome shotgun (WGS) entry which is preliminary data.</text>
</comment>
<accession>A0A2U2BM24</accession>
<dbReference type="InterPro" id="IPR045851">
    <property type="entry name" value="AMP-bd_C_sf"/>
</dbReference>
<dbReference type="GO" id="GO:0043041">
    <property type="term" value="P:amino acid activation for nonribosomal peptide biosynthetic process"/>
    <property type="evidence" value="ECO:0007669"/>
    <property type="project" value="TreeGrafter"/>
</dbReference>
<dbReference type="Gene3D" id="3.40.50.1820">
    <property type="entry name" value="alpha/beta hydrolase"/>
    <property type="match status" value="1"/>
</dbReference>